<keyword evidence="10" id="KW-0865">Zymogen</keyword>
<dbReference type="OrthoDB" id="412874at2759"/>
<evidence type="ECO:0000256" key="5">
    <source>
        <dbReference type="ARBA" id="ARBA00022723"/>
    </source>
</evidence>
<evidence type="ECO:0000256" key="8">
    <source>
        <dbReference type="ARBA" id="ARBA00022833"/>
    </source>
</evidence>
<keyword evidence="9 13" id="KW-0482">Metalloprotease</keyword>
<keyword evidence="4 13" id="KW-0165">Cleavage on pair of basic residues</keyword>
<evidence type="ECO:0000256" key="2">
    <source>
        <dbReference type="ARBA" id="ARBA00010279"/>
    </source>
</evidence>
<dbReference type="Pfam" id="PF02102">
    <property type="entry name" value="Peptidase_M35"/>
    <property type="match status" value="1"/>
</dbReference>
<dbReference type="Gene3D" id="3.40.390.10">
    <property type="entry name" value="Collagenase (Catalytic Domain)"/>
    <property type="match status" value="1"/>
</dbReference>
<dbReference type="PRINTS" id="PR00768">
    <property type="entry name" value="DEUTEROLYSIN"/>
</dbReference>
<dbReference type="PANTHER" id="PTHR37016:SF3">
    <property type="entry name" value="NEUTRAL PROTEASE 2-RELATED"/>
    <property type="match status" value="1"/>
</dbReference>
<reference evidence="14 15" key="1">
    <citation type="journal article" date="2012" name="BMC Genomics">
        <title>Tools to kill: Genome of one of the most destructive plant pathogenic fungi Macrophomina phaseolina.</title>
        <authorList>
            <person name="Islam M.S."/>
            <person name="Haque M.S."/>
            <person name="Islam M.M."/>
            <person name="Emdad E.M."/>
            <person name="Halim A."/>
            <person name="Hossen Q.M.M."/>
            <person name="Hossain M.Z."/>
            <person name="Ahmed B."/>
            <person name="Rahim S."/>
            <person name="Rahman M.S."/>
            <person name="Alam M.M."/>
            <person name="Hou S."/>
            <person name="Wan X."/>
            <person name="Saito J.A."/>
            <person name="Alam M."/>
        </authorList>
    </citation>
    <scope>NUCLEOTIDE SEQUENCE [LARGE SCALE GENOMIC DNA]</scope>
    <source>
        <strain evidence="14 15">MS6</strain>
    </source>
</reference>
<evidence type="ECO:0000256" key="11">
    <source>
        <dbReference type="PIRSR" id="PIRSR601384-1"/>
    </source>
</evidence>
<dbReference type="VEuPathDB" id="FungiDB:MPH_00551"/>
<keyword evidence="6 13" id="KW-0732">Signal</keyword>
<comment type="subcellular location">
    <subcellularLocation>
        <location evidence="13">Secreted</location>
    </subcellularLocation>
</comment>
<evidence type="ECO:0000256" key="4">
    <source>
        <dbReference type="ARBA" id="ARBA00022685"/>
    </source>
</evidence>
<feature type="binding site" evidence="12">
    <location>
        <position position="320"/>
    </location>
    <ligand>
        <name>Zn(2+)</name>
        <dbReference type="ChEBI" id="CHEBI:29105"/>
        <note>catalytic</note>
    </ligand>
</feature>
<organism evidence="14 15">
    <name type="scientific">Macrophomina phaseolina (strain MS6)</name>
    <name type="common">Charcoal rot fungus</name>
    <dbReference type="NCBI Taxonomy" id="1126212"/>
    <lineage>
        <taxon>Eukaryota</taxon>
        <taxon>Fungi</taxon>
        <taxon>Dikarya</taxon>
        <taxon>Ascomycota</taxon>
        <taxon>Pezizomycotina</taxon>
        <taxon>Dothideomycetes</taxon>
        <taxon>Dothideomycetes incertae sedis</taxon>
        <taxon>Botryosphaeriales</taxon>
        <taxon>Botryosphaeriaceae</taxon>
        <taxon>Macrophomina</taxon>
    </lineage>
</organism>
<dbReference type="STRING" id="1126212.K2RHQ6"/>
<accession>K2RHQ6</accession>
<dbReference type="InterPro" id="IPR001384">
    <property type="entry name" value="Peptidase_M35"/>
</dbReference>
<protein>
    <recommendedName>
        <fullName evidence="13">Neutral protease 2</fullName>
        <ecNumber evidence="13">3.4.24.39</ecNumber>
    </recommendedName>
    <alternativeName>
        <fullName evidence="13">Deuterolysin</fullName>
    </alternativeName>
</protein>
<dbReference type="HOGENOM" id="CLU_039313_0_0_1"/>
<keyword evidence="3 13" id="KW-0645">Protease</keyword>
<evidence type="ECO:0000256" key="12">
    <source>
        <dbReference type="PIRSR" id="PIRSR601384-2"/>
    </source>
</evidence>
<evidence type="ECO:0000313" key="14">
    <source>
        <dbReference type="EMBL" id="EKG22096.1"/>
    </source>
</evidence>
<dbReference type="Gene3D" id="2.60.40.2970">
    <property type="match status" value="1"/>
</dbReference>
<dbReference type="GO" id="GO:0046872">
    <property type="term" value="F:metal ion binding"/>
    <property type="evidence" value="ECO:0007669"/>
    <property type="project" value="UniProtKB-KW"/>
</dbReference>
<feature type="binding site" evidence="12">
    <location>
        <position position="331"/>
    </location>
    <ligand>
        <name>Zn(2+)</name>
        <dbReference type="ChEBI" id="CHEBI:29105"/>
        <note>catalytic</note>
    </ligand>
</feature>
<comment type="cofactor">
    <cofactor evidence="12 13">
        <name>Zn(2+)</name>
        <dbReference type="ChEBI" id="CHEBI:29105"/>
    </cofactor>
    <text evidence="12 13">Binds 1 zinc ion per subunit.</text>
</comment>
<dbReference type="InterPro" id="IPR024079">
    <property type="entry name" value="MetalloPept_cat_dom_sf"/>
</dbReference>
<dbReference type="SUPFAM" id="SSF55486">
    <property type="entry name" value="Metalloproteases ('zincins'), catalytic domain"/>
    <property type="match status" value="1"/>
</dbReference>
<dbReference type="GO" id="GO:0006508">
    <property type="term" value="P:proteolysis"/>
    <property type="evidence" value="ECO:0007669"/>
    <property type="project" value="UniProtKB-KW"/>
</dbReference>
<keyword evidence="5 12" id="KW-0479">Metal-binding</keyword>
<evidence type="ECO:0000313" key="15">
    <source>
        <dbReference type="Proteomes" id="UP000007129"/>
    </source>
</evidence>
<dbReference type="InParanoid" id="K2RHQ6"/>
<keyword evidence="8 12" id="KW-0862">Zinc</keyword>
<dbReference type="EMBL" id="AHHD01000030">
    <property type="protein sequence ID" value="EKG22096.1"/>
    <property type="molecule type" value="Genomic_DNA"/>
</dbReference>
<evidence type="ECO:0000256" key="3">
    <source>
        <dbReference type="ARBA" id="ARBA00022670"/>
    </source>
</evidence>
<feature type="signal peptide" evidence="13">
    <location>
        <begin position="1"/>
        <end position="24"/>
    </location>
</feature>
<comment type="similarity">
    <text evidence="2 13">Belongs to the peptidase M35 family.</text>
</comment>
<dbReference type="InterPro" id="IPR050414">
    <property type="entry name" value="Fungal_M35_metalloproteases"/>
</dbReference>
<keyword evidence="7 13" id="KW-0378">Hydrolase</keyword>
<feature type="chain" id="PRO_5005137417" description="Neutral protease 2" evidence="13">
    <location>
        <begin position="25"/>
        <end position="376"/>
    </location>
</feature>
<evidence type="ECO:0000256" key="10">
    <source>
        <dbReference type="ARBA" id="ARBA00023145"/>
    </source>
</evidence>
<evidence type="ECO:0000256" key="1">
    <source>
        <dbReference type="ARBA" id="ARBA00001187"/>
    </source>
</evidence>
<comment type="function">
    <text evidence="13">Secreted metalloproteinase that allows assimilation of proteinaceous substrates. Shows high activities on basic nuclear substrates such as histone and protamine.</text>
</comment>
<dbReference type="PANTHER" id="PTHR37016">
    <property type="match status" value="1"/>
</dbReference>
<dbReference type="EC" id="3.4.24.39" evidence="13"/>
<evidence type="ECO:0000256" key="7">
    <source>
        <dbReference type="ARBA" id="ARBA00022801"/>
    </source>
</evidence>
<name>K2RHQ6_MACPH</name>
<feature type="binding site" evidence="12">
    <location>
        <position position="316"/>
    </location>
    <ligand>
        <name>Zn(2+)</name>
        <dbReference type="ChEBI" id="CHEBI:29105"/>
        <note>catalytic</note>
    </ligand>
</feature>
<gene>
    <name evidence="14" type="ORF">MPH_00551</name>
</gene>
<evidence type="ECO:0000256" key="9">
    <source>
        <dbReference type="ARBA" id="ARBA00023049"/>
    </source>
</evidence>
<dbReference type="GO" id="GO:0005576">
    <property type="term" value="C:extracellular region"/>
    <property type="evidence" value="ECO:0007669"/>
    <property type="project" value="UniProtKB-SubCell"/>
</dbReference>
<dbReference type="eggNOG" id="ENOG502SGF5">
    <property type="taxonomic scope" value="Eukaryota"/>
</dbReference>
<evidence type="ECO:0000256" key="13">
    <source>
        <dbReference type="RuleBase" id="RU361126"/>
    </source>
</evidence>
<dbReference type="GO" id="GO:0004222">
    <property type="term" value="F:metalloendopeptidase activity"/>
    <property type="evidence" value="ECO:0007669"/>
    <property type="project" value="InterPro"/>
</dbReference>
<evidence type="ECO:0000256" key="6">
    <source>
        <dbReference type="ARBA" id="ARBA00022729"/>
    </source>
</evidence>
<comment type="caution">
    <text evidence="14">The sequence shown here is derived from an EMBL/GenBank/DDBJ whole genome shotgun (WGS) entry which is preliminary data.</text>
</comment>
<sequence length="376" mass="40788">MHPIFPLCIAVFVALAACASNTNTASLDLKLKSTGNTAMQAILTNTGGVDLNLLNKATILGNAPSQKVSMYFANTTQVPFRGVRFGLPTRGELADTSFTHVPVGHSTTVSFDAAELYDLTAGGIFTAKAIGSIPYAEGNSTTLDGKRVQYQSNVVEMDVNGPEANKIRTASTKLKVPITGLDIKDSCEGDLLEKLKKAVTGTGGCRRQALAGMEDAKVKDTTALFKKVFQKDDTTYKRAVVNRLGEIADECEKVEKGPIKFYCEDVWGFCYDLGVEWSAAYTDDNYNQICLCDKAHDLPAFTDTCHDVDLAGVIVHELSHLSDIDTPRCQDFAVGWDAITDPDKIDAANTIINADSYRLYAQDVVSNNIDSGWSFY</sequence>
<feature type="active site" evidence="11">
    <location>
        <position position="317"/>
    </location>
</feature>
<dbReference type="CDD" id="cd11008">
    <property type="entry name" value="M35_deuterolysin_like"/>
    <property type="match status" value="1"/>
</dbReference>
<comment type="catalytic activity">
    <reaction evidence="1 13">
        <text>Preferential cleavage of bonds with hydrophobic residues in P1'. Also 3-Asn-|-Gln-4 and 8-Gly-|-Ser-9 bonds in insulin B chain.</text>
        <dbReference type="EC" id="3.4.24.39"/>
    </reaction>
</comment>
<dbReference type="AlphaFoldDB" id="K2RHQ6"/>
<proteinExistence type="inferred from homology"/>
<keyword evidence="13" id="KW-0964">Secreted</keyword>
<dbReference type="Proteomes" id="UP000007129">
    <property type="component" value="Unassembled WGS sequence"/>
</dbReference>